<reference evidence="1" key="1">
    <citation type="submission" date="2021-01" db="EMBL/GenBank/DDBJ databases">
        <authorList>
            <person name="Corre E."/>
            <person name="Pelletier E."/>
            <person name="Niang G."/>
            <person name="Scheremetjew M."/>
            <person name="Finn R."/>
            <person name="Kale V."/>
            <person name="Holt S."/>
            <person name="Cochrane G."/>
            <person name="Meng A."/>
            <person name="Brown T."/>
            <person name="Cohen L."/>
        </authorList>
    </citation>
    <scope>NUCLEOTIDE SEQUENCE</scope>
    <source>
        <strain evidence="1">PLY182g</strain>
    </source>
</reference>
<proteinExistence type="predicted"/>
<dbReference type="AlphaFoldDB" id="A0A7S0PZG5"/>
<gene>
    <name evidence="1" type="ORF">CPEL01642_LOCUS10786</name>
</gene>
<protein>
    <submittedName>
        <fullName evidence="1">Uncharacterized protein</fullName>
    </submittedName>
</protein>
<name>A0A7S0PZG5_9EUKA</name>
<accession>A0A7S0PZG5</accession>
<organism evidence="1">
    <name type="scientific">Coccolithus braarudii</name>
    <dbReference type="NCBI Taxonomy" id="221442"/>
    <lineage>
        <taxon>Eukaryota</taxon>
        <taxon>Haptista</taxon>
        <taxon>Haptophyta</taxon>
        <taxon>Prymnesiophyceae</taxon>
        <taxon>Coccolithales</taxon>
        <taxon>Coccolithaceae</taxon>
        <taxon>Coccolithus</taxon>
    </lineage>
</organism>
<dbReference type="EMBL" id="HBEY01022552">
    <property type="protein sequence ID" value="CAD8607428.1"/>
    <property type="molecule type" value="Transcribed_RNA"/>
</dbReference>
<evidence type="ECO:0000313" key="1">
    <source>
        <dbReference type="EMBL" id="CAD8607428.1"/>
    </source>
</evidence>
<sequence>MPRRGGPGASCSPASSPSLSYSTGLNVGPSWDSLVDLLLPSPPACGSSLDILSLHFLLSCAAGWLWINLRASVIARLLLVAASVARGSRSMDLLLLGAGVALLYGGELLEVIRFMHPVAVDLEPGELEYVQRLAMAMAELERVPLVTTVSLFDKPANINETGVRVNLDTLCHWSRSAELCREML</sequence>